<name>A0AAW1N6J7_SAPOF</name>
<evidence type="ECO:0000313" key="3">
    <source>
        <dbReference type="Proteomes" id="UP001443914"/>
    </source>
</evidence>
<dbReference type="AlphaFoldDB" id="A0AAW1N6J7"/>
<comment type="caution">
    <text evidence="2">The sequence shown here is derived from an EMBL/GenBank/DDBJ whole genome shotgun (WGS) entry which is preliminary data.</text>
</comment>
<reference evidence="2" key="1">
    <citation type="submission" date="2024-03" db="EMBL/GenBank/DDBJ databases">
        <title>WGS assembly of Saponaria officinalis var. Norfolk2.</title>
        <authorList>
            <person name="Jenkins J."/>
            <person name="Shu S."/>
            <person name="Grimwood J."/>
            <person name="Barry K."/>
            <person name="Goodstein D."/>
            <person name="Schmutz J."/>
            <person name="Leebens-Mack J."/>
            <person name="Osbourn A."/>
        </authorList>
    </citation>
    <scope>NUCLEOTIDE SEQUENCE [LARGE SCALE GENOMIC DNA]</scope>
    <source>
        <strain evidence="2">JIC</strain>
    </source>
</reference>
<accession>A0AAW1N6J7</accession>
<organism evidence="2 3">
    <name type="scientific">Saponaria officinalis</name>
    <name type="common">Common soapwort</name>
    <name type="synonym">Lychnis saponaria</name>
    <dbReference type="NCBI Taxonomy" id="3572"/>
    <lineage>
        <taxon>Eukaryota</taxon>
        <taxon>Viridiplantae</taxon>
        <taxon>Streptophyta</taxon>
        <taxon>Embryophyta</taxon>
        <taxon>Tracheophyta</taxon>
        <taxon>Spermatophyta</taxon>
        <taxon>Magnoliopsida</taxon>
        <taxon>eudicotyledons</taxon>
        <taxon>Gunneridae</taxon>
        <taxon>Pentapetalae</taxon>
        <taxon>Caryophyllales</taxon>
        <taxon>Caryophyllaceae</taxon>
        <taxon>Caryophylleae</taxon>
        <taxon>Saponaria</taxon>
    </lineage>
</organism>
<gene>
    <name evidence="2" type="ORF">RND81_01G097100</name>
</gene>
<keyword evidence="1" id="KW-0812">Transmembrane</keyword>
<proteinExistence type="predicted"/>
<sequence>MRPCDTQFTLLLNFAPRRLQFQSSALDSSGCDADVFCSQEILKDYAIREINILLWFALFVITAVLLKKLFFVFKVWSYGCRIPGPPSPSFYRYSTLLCSSNPQFGITGMFKLL</sequence>
<dbReference type="Proteomes" id="UP001443914">
    <property type="component" value="Unassembled WGS sequence"/>
</dbReference>
<evidence type="ECO:0000256" key="1">
    <source>
        <dbReference type="SAM" id="Phobius"/>
    </source>
</evidence>
<protein>
    <submittedName>
        <fullName evidence="2">Uncharacterized protein</fullName>
    </submittedName>
</protein>
<dbReference type="EMBL" id="JBDFQZ010000001">
    <property type="protein sequence ID" value="KAK9756435.1"/>
    <property type="molecule type" value="Genomic_DNA"/>
</dbReference>
<feature type="transmembrane region" description="Helical" evidence="1">
    <location>
        <begin position="52"/>
        <end position="73"/>
    </location>
</feature>
<evidence type="ECO:0000313" key="2">
    <source>
        <dbReference type="EMBL" id="KAK9756435.1"/>
    </source>
</evidence>
<keyword evidence="1" id="KW-0472">Membrane</keyword>
<keyword evidence="1" id="KW-1133">Transmembrane helix</keyword>
<keyword evidence="3" id="KW-1185">Reference proteome</keyword>